<dbReference type="Proteomes" id="UP000248044">
    <property type="component" value="Chromosome"/>
</dbReference>
<keyword evidence="1" id="KW-1133">Transmembrane helix</keyword>
<evidence type="ECO:0000256" key="1">
    <source>
        <dbReference type="SAM" id="Phobius"/>
    </source>
</evidence>
<gene>
    <name evidence="3" type="ORF">DFR85_06065</name>
</gene>
<proteinExistence type="predicted"/>
<dbReference type="KEGG" id="abri:DFR85_06065"/>
<dbReference type="AlphaFoldDB" id="A0A2U9IDZ2"/>
<dbReference type="InterPro" id="IPR019204">
    <property type="entry name" value="DUF2070_membrane"/>
</dbReference>
<protein>
    <submittedName>
        <fullName evidence="3">DUF2070 domain-containing protein</fullName>
    </submittedName>
</protein>
<keyword evidence="1" id="KW-0812">Transmembrane</keyword>
<feature type="transmembrane region" description="Helical" evidence="1">
    <location>
        <begin position="31"/>
        <end position="52"/>
    </location>
</feature>
<dbReference type="EMBL" id="CP029289">
    <property type="protein sequence ID" value="AWR94220.1"/>
    <property type="molecule type" value="Genomic_DNA"/>
</dbReference>
<feature type="transmembrane region" description="Helical" evidence="1">
    <location>
        <begin position="58"/>
        <end position="77"/>
    </location>
</feature>
<keyword evidence="1" id="KW-0472">Membrane</keyword>
<evidence type="ECO:0000259" key="2">
    <source>
        <dbReference type="Pfam" id="PF09843"/>
    </source>
</evidence>
<name>A0A2U9IDZ2_9CREN</name>
<feature type="transmembrane region" description="Helical" evidence="1">
    <location>
        <begin position="151"/>
        <end position="169"/>
    </location>
</feature>
<sequence length="546" mass="62502">MLYQVQSIFNPLYFLLQVDSEKITRKYYSKIISLPSLRLLIGVDGIESALILFRGLEIGLAFIYSFISYGIILFVIFRSKIKTGLTIFSFSSIIYLIFSLFPEFYLYSYGIFLPFLDYSLLIDYKALYSSLISFGASIIPVIISVPNDIRVFLYIFLVALITYLYIYSIDRKGTKLLGISSLTVVRPFLRAINYKREDELEKFLDKLSIPYYVNIYTLKISDRLLILPQIHYGLYGSVGSSKLPYIIEEKMKNVVVFHGPGSHDIDLPSRSYSNIIASYIKAETDKGMEPNSFYGIEFNDRGSFKLTTLVFDKSSLTFVERPGKGIDDMPTSLWKDMVENNNFLIDCHNENLKEEFSREEISTIREFIREKKTGFKKPLYFGYAEGTLSEKCEGICCNKVKVMAIGDGEKKILIIYVFGNNASVELGEQLKDKLKDLADRVILVTPDDHTCTGTSLYSLYVPSQPCVNLINISRELGIKAIENMKEVKSEQKIMKIRTKVIGKIISSMVEGLEKVGSYTLRTFWIPIISPYLLLLIFILFYSLIKI</sequence>
<organism evidence="3 4">
    <name type="scientific">Acidianus brierleyi</name>
    <dbReference type="NCBI Taxonomy" id="41673"/>
    <lineage>
        <taxon>Archaea</taxon>
        <taxon>Thermoproteota</taxon>
        <taxon>Thermoprotei</taxon>
        <taxon>Sulfolobales</taxon>
        <taxon>Sulfolobaceae</taxon>
        <taxon>Acidianus</taxon>
    </lineage>
</organism>
<feature type="transmembrane region" description="Helical" evidence="1">
    <location>
        <begin position="523"/>
        <end position="544"/>
    </location>
</feature>
<reference evidence="3 4" key="1">
    <citation type="submission" date="2018-05" db="EMBL/GenBank/DDBJ databases">
        <title>Complete Genome Sequences of Extremely Thermoacidophilic, Metal-Mobilizing Type-Strain Members of the Archaeal Family Sulfolobaceae: Acidianus brierleyi DSM-1651T, Acidianus sulfidivorans DSM-18786T, Metallosphaera hakonensis DSM-7519T, and Metallosphaera prunae DSM-10039T.</title>
        <authorList>
            <person name="Counts J.A."/>
            <person name="Kelly R.M."/>
        </authorList>
    </citation>
    <scope>NUCLEOTIDE SEQUENCE [LARGE SCALE GENOMIC DNA]</scope>
    <source>
        <strain evidence="3 4">DSM 1651</strain>
    </source>
</reference>
<dbReference type="Pfam" id="PF09843">
    <property type="entry name" value="DUF2070"/>
    <property type="match status" value="1"/>
</dbReference>
<feature type="transmembrane region" description="Helical" evidence="1">
    <location>
        <begin position="126"/>
        <end position="144"/>
    </location>
</feature>
<feature type="transmembrane region" description="Helical" evidence="1">
    <location>
        <begin position="84"/>
        <end position="106"/>
    </location>
</feature>
<evidence type="ECO:0000313" key="3">
    <source>
        <dbReference type="EMBL" id="AWR94220.1"/>
    </source>
</evidence>
<keyword evidence="4" id="KW-1185">Reference proteome</keyword>
<accession>A0A2U9IDZ2</accession>
<evidence type="ECO:0000313" key="4">
    <source>
        <dbReference type="Proteomes" id="UP000248044"/>
    </source>
</evidence>
<feature type="domain" description="DUF2070" evidence="2">
    <location>
        <begin position="25"/>
        <end position="533"/>
    </location>
</feature>